<evidence type="ECO:0000256" key="1">
    <source>
        <dbReference type="ARBA" id="ARBA00009481"/>
    </source>
</evidence>
<evidence type="ECO:0000256" key="3">
    <source>
        <dbReference type="ARBA" id="ARBA00022526"/>
    </source>
</evidence>
<evidence type="ECO:0000256" key="6">
    <source>
        <dbReference type="ARBA" id="ARBA00023277"/>
    </source>
</evidence>
<keyword evidence="3" id="KW-0313">Glucose metabolism</keyword>
<dbReference type="InterPro" id="IPR049438">
    <property type="entry name" value="TreT_GT1"/>
</dbReference>
<proteinExistence type="inferred from homology"/>
<dbReference type="SUPFAM" id="SSF53756">
    <property type="entry name" value="UDP-Glycosyltransferase/glycogen phosphorylase"/>
    <property type="match status" value="1"/>
</dbReference>
<evidence type="ECO:0000259" key="7">
    <source>
        <dbReference type="Pfam" id="PF00534"/>
    </source>
</evidence>
<evidence type="ECO:0000259" key="8">
    <source>
        <dbReference type="Pfam" id="PF21269"/>
    </source>
</evidence>
<dbReference type="GO" id="GO:0016757">
    <property type="term" value="F:glycosyltransferase activity"/>
    <property type="evidence" value="ECO:0007669"/>
    <property type="project" value="UniProtKB-KW"/>
</dbReference>
<keyword evidence="4" id="KW-0328">Glycosyltransferase</keyword>
<evidence type="ECO:0000313" key="9">
    <source>
        <dbReference type="EMBL" id="OGY32059.1"/>
    </source>
</evidence>
<comment type="caution">
    <text evidence="9">The sequence shown here is derived from an EMBL/GenBank/DDBJ whole genome shotgun (WGS) entry which is preliminary data.</text>
</comment>
<dbReference type="InterPro" id="IPR052078">
    <property type="entry name" value="Trehalose_Metab_GTase"/>
</dbReference>
<name>A0A1G1WWE7_9BACT</name>
<dbReference type="Pfam" id="PF00534">
    <property type="entry name" value="Glycos_transf_1"/>
    <property type="match status" value="1"/>
</dbReference>
<dbReference type="PANTHER" id="PTHR47779">
    <property type="entry name" value="SYNTHASE (CCG-9), PUTATIVE (AFU_ORTHOLOGUE AFUA_3G12100)-RELATED"/>
    <property type="match status" value="1"/>
</dbReference>
<feature type="domain" description="Glycosyl transferase family 1" evidence="7">
    <location>
        <begin position="215"/>
        <end position="387"/>
    </location>
</feature>
<dbReference type="PANTHER" id="PTHR47779:SF1">
    <property type="entry name" value="SYNTHASE (CCG-9), PUTATIVE (AFU_ORTHOLOGUE AFUA_3G12100)-RELATED"/>
    <property type="match status" value="1"/>
</dbReference>
<accession>A0A1G1WWE7</accession>
<reference evidence="9 10" key="1">
    <citation type="journal article" date="2016" name="Nat. Commun.">
        <title>Thousands of microbial genomes shed light on interconnected biogeochemical processes in an aquifer system.</title>
        <authorList>
            <person name="Anantharaman K."/>
            <person name="Brown C.T."/>
            <person name="Hug L.A."/>
            <person name="Sharon I."/>
            <person name="Castelle C.J."/>
            <person name="Probst A.J."/>
            <person name="Thomas B.C."/>
            <person name="Singh A."/>
            <person name="Wilkins M.J."/>
            <person name="Karaoz U."/>
            <person name="Brodie E.L."/>
            <person name="Williams K.H."/>
            <person name="Hubbard S.S."/>
            <person name="Banfield J.F."/>
        </authorList>
    </citation>
    <scope>NUCLEOTIDE SEQUENCE [LARGE SCALE GENOMIC DNA]</scope>
</reference>
<evidence type="ECO:0000313" key="10">
    <source>
        <dbReference type="Proteomes" id="UP000179279"/>
    </source>
</evidence>
<evidence type="ECO:0000256" key="5">
    <source>
        <dbReference type="ARBA" id="ARBA00022679"/>
    </source>
</evidence>
<comment type="subunit">
    <text evidence="2">Homodimer.</text>
</comment>
<dbReference type="InterPro" id="IPR001296">
    <property type="entry name" value="Glyco_trans_1"/>
</dbReference>
<gene>
    <name evidence="9" type="ORF">A3A57_03010</name>
</gene>
<sequence>MIHLVETKTINLVDYKNLIGKESYEEILLSANQLKGLRVLHINTTTDGGVGEILKTLIPLLKNVGVDASWYIFEKNSAFFKVSKELHNFLQGKKGSLTQEQKSNYLDINTQVAKYLDQKEFDLLVVHDPQPAGVLQFLPKKVKSIWRCHIDTSNPNPDVWNWFLQFLSGYDRYVFTLRKYIGEGIDYEKCRIIHPAIDPLNEKNDPLPLETANETVKKFKVDPENPLVSQVSRFDPWKDPWGVIDAYRIAKTQIPNLQLALVGVFAPDDPEALDIEKGLIKYSKGDSDIHILSNRDGVGPREVNAFQVASSVIIQKSTREGFGLTVSEGMWKEKPVIGGRAGGIVEQIIDGETGYLVTTASQTAEKIIYLLENPAEATKMGQKGKERVRQHFLITRMLLDHLKLYKELAR</sequence>
<organism evidence="9 10">
    <name type="scientific">Candidatus Woykebacteria bacterium RIFCSPLOWO2_01_FULL_41_12</name>
    <dbReference type="NCBI Taxonomy" id="1802604"/>
    <lineage>
        <taxon>Bacteria</taxon>
        <taxon>Candidatus Woykeibacteriota</taxon>
    </lineage>
</organism>
<dbReference type="AlphaFoldDB" id="A0A1G1WWE7"/>
<dbReference type="Pfam" id="PF21269">
    <property type="entry name" value="TreT_GT1"/>
    <property type="match status" value="1"/>
</dbReference>
<dbReference type="EMBL" id="MHDA01000024">
    <property type="protein sequence ID" value="OGY32059.1"/>
    <property type="molecule type" value="Genomic_DNA"/>
</dbReference>
<dbReference type="Proteomes" id="UP000179279">
    <property type="component" value="Unassembled WGS sequence"/>
</dbReference>
<protein>
    <submittedName>
        <fullName evidence="9">Uncharacterized protein</fullName>
    </submittedName>
</protein>
<evidence type="ECO:0000256" key="4">
    <source>
        <dbReference type="ARBA" id="ARBA00022676"/>
    </source>
</evidence>
<keyword evidence="6" id="KW-0119">Carbohydrate metabolism</keyword>
<evidence type="ECO:0000256" key="2">
    <source>
        <dbReference type="ARBA" id="ARBA00011738"/>
    </source>
</evidence>
<dbReference type="GO" id="GO:0006006">
    <property type="term" value="P:glucose metabolic process"/>
    <property type="evidence" value="ECO:0007669"/>
    <property type="project" value="UniProtKB-KW"/>
</dbReference>
<comment type="similarity">
    <text evidence="1">Belongs to the glycosyltransferase group 1 family. Glycosyltransferase 4 subfamily.</text>
</comment>
<keyword evidence="5" id="KW-0808">Transferase</keyword>
<dbReference type="Gene3D" id="3.40.50.2000">
    <property type="entry name" value="Glycogen Phosphorylase B"/>
    <property type="match status" value="2"/>
</dbReference>
<feature type="domain" description="Trehalose synthase N-terminal" evidence="8">
    <location>
        <begin position="41"/>
        <end position="181"/>
    </location>
</feature>